<feature type="signal peptide" evidence="4">
    <location>
        <begin position="1"/>
        <end position="26"/>
    </location>
</feature>
<dbReference type="PANTHER" id="PTHR43649">
    <property type="entry name" value="ARABINOSE-BINDING PROTEIN-RELATED"/>
    <property type="match status" value="1"/>
</dbReference>
<dbReference type="PANTHER" id="PTHR43649:SF12">
    <property type="entry name" value="DIACETYLCHITOBIOSE BINDING PROTEIN DASA"/>
    <property type="match status" value="1"/>
</dbReference>
<evidence type="ECO:0000313" key="5">
    <source>
        <dbReference type="EMBL" id="AVO44141.1"/>
    </source>
</evidence>
<evidence type="ECO:0000313" key="6">
    <source>
        <dbReference type="Proteomes" id="UP000237889"/>
    </source>
</evidence>
<dbReference type="InterPro" id="IPR050490">
    <property type="entry name" value="Bact_solute-bd_prot1"/>
</dbReference>
<dbReference type="InterPro" id="IPR006059">
    <property type="entry name" value="SBP"/>
</dbReference>
<dbReference type="Pfam" id="PF13416">
    <property type="entry name" value="SBP_bac_8"/>
    <property type="match status" value="1"/>
</dbReference>
<dbReference type="Gene3D" id="3.40.190.10">
    <property type="entry name" value="Periplasmic binding protein-like II"/>
    <property type="match status" value="2"/>
</dbReference>
<evidence type="ECO:0000256" key="4">
    <source>
        <dbReference type="SAM" id="SignalP"/>
    </source>
</evidence>
<comment type="subcellular location">
    <subcellularLocation>
        <location evidence="1">Periplasm</location>
    </subcellularLocation>
</comment>
<keyword evidence="3" id="KW-0574">Periplasm</keyword>
<evidence type="ECO:0000256" key="1">
    <source>
        <dbReference type="ARBA" id="ARBA00004418"/>
    </source>
</evidence>
<dbReference type="AlphaFoldDB" id="A0A2S0N880"/>
<proteinExistence type="inferred from homology"/>
<dbReference type="PROSITE" id="PS51318">
    <property type="entry name" value="TAT"/>
    <property type="match status" value="1"/>
</dbReference>
<dbReference type="OrthoDB" id="2509690at2"/>
<keyword evidence="4" id="KW-0732">Signal</keyword>
<dbReference type="CDD" id="cd14748">
    <property type="entry name" value="PBP2_UgpB"/>
    <property type="match status" value="1"/>
</dbReference>
<evidence type="ECO:0000256" key="3">
    <source>
        <dbReference type="ARBA" id="ARBA00022764"/>
    </source>
</evidence>
<feature type="chain" id="PRO_5015571149" evidence="4">
    <location>
        <begin position="27"/>
        <end position="424"/>
    </location>
</feature>
<protein>
    <submittedName>
        <fullName evidence="5">ABC transporter substrate-binding protein</fullName>
    </submittedName>
</protein>
<organism evidence="5 6">
    <name type="scientific">Phreatobacter cathodiphilus</name>
    <dbReference type="NCBI Taxonomy" id="1868589"/>
    <lineage>
        <taxon>Bacteria</taxon>
        <taxon>Pseudomonadati</taxon>
        <taxon>Pseudomonadota</taxon>
        <taxon>Alphaproteobacteria</taxon>
        <taxon>Hyphomicrobiales</taxon>
        <taxon>Phreatobacteraceae</taxon>
        <taxon>Phreatobacter</taxon>
    </lineage>
</organism>
<accession>A0A2S0N880</accession>
<sequence>MTARLTRRTALAAAAATLAAPRLAFAAPVEIDVHYAMPAVYKDVMDRLAADFMAANADIKVSYRQASASYDDGAQLVLREAVTGRQPDLSFQGLNRLRVIAERGLAVDLAPLLAAEGDVGKLGYTPELLGLGKAGGVQAGLAFATSNPIVFVNADLFRRAGLDPDRKLTTWDEIIAASKAISALGGGVHGSYYRWQGDWIYSALLFGFGGRMMDEAEREIGFAGPEGRASLTVLDRLVKEGGMPALSGEAGAQAFAAGRVGMYFWSTAFLRQAQRSLGGNFQLATWEFPLGDRARGRLPTGGAAGMVLAKDLAKRQAAYRFLRHCTSPEGTAVMVKGTGYVPVNQLAADDPRHLGEFYRENPLFMTGVRQMPIMVPWYAFPGSNGVRITSVITDNVSRVVEQKASVDAALADMARDVARLLARA</sequence>
<evidence type="ECO:0000256" key="2">
    <source>
        <dbReference type="ARBA" id="ARBA00008520"/>
    </source>
</evidence>
<dbReference type="KEGG" id="phr:C6569_03150"/>
<dbReference type="InterPro" id="IPR006311">
    <property type="entry name" value="TAT_signal"/>
</dbReference>
<keyword evidence="6" id="KW-1185">Reference proteome</keyword>
<dbReference type="RefSeq" id="WP_106747471.1">
    <property type="nucleotide sequence ID" value="NZ_CP027668.1"/>
</dbReference>
<dbReference type="EMBL" id="CP027668">
    <property type="protein sequence ID" value="AVO44141.1"/>
    <property type="molecule type" value="Genomic_DNA"/>
</dbReference>
<reference evidence="5 6" key="1">
    <citation type="submission" date="2018-03" db="EMBL/GenBank/DDBJ databases">
        <title>Genome sequencing of Phreatobacter sp.</title>
        <authorList>
            <person name="Kim S.-J."/>
            <person name="Heo J."/>
            <person name="Kwon S.-W."/>
        </authorList>
    </citation>
    <scope>NUCLEOTIDE SEQUENCE [LARGE SCALE GENOMIC DNA]</scope>
    <source>
        <strain evidence="5 6">S-12</strain>
    </source>
</reference>
<dbReference type="GO" id="GO:0042597">
    <property type="term" value="C:periplasmic space"/>
    <property type="evidence" value="ECO:0007669"/>
    <property type="project" value="UniProtKB-SubCell"/>
</dbReference>
<comment type="similarity">
    <text evidence="2">Belongs to the bacterial solute-binding protein 1 family.</text>
</comment>
<dbReference type="Proteomes" id="UP000237889">
    <property type="component" value="Chromosome"/>
</dbReference>
<gene>
    <name evidence="5" type="ORF">C6569_03150</name>
</gene>
<dbReference type="SUPFAM" id="SSF53850">
    <property type="entry name" value="Periplasmic binding protein-like II"/>
    <property type="match status" value="1"/>
</dbReference>
<name>A0A2S0N880_9HYPH</name>